<comment type="function">
    <text evidence="6">A probable RNA chaperone. Forms a complex with KhpA which binds to cellular RNA and controls its expression. Plays a role in peptidoglycan (PG) homeostasis and cell length regulation.</text>
</comment>
<dbReference type="KEGG" id="cthu:HUR95_02470"/>
<evidence type="ECO:0000313" key="12">
    <source>
        <dbReference type="Proteomes" id="UP000825179"/>
    </source>
</evidence>
<dbReference type="GO" id="GO:0008360">
    <property type="term" value="P:regulation of cell shape"/>
    <property type="evidence" value="ECO:0007669"/>
    <property type="project" value="UniProtKB-KW"/>
</dbReference>
<comment type="similarity">
    <text evidence="6">Belongs to the KhpB RNA-binding protein family.</text>
</comment>
<dbReference type="SUPFAM" id="SSF82708">
    <property type="entry name" value="R3H domain"/>
    <property type="match status" value="1"/>
</dbReference>
<reference evidence="10" key="3">
    <citation type="submission" date="2021-08" db="EMBL/GenBank/DDBJ databases">
        <authorList>
            <person name="de Jong S."/>
            <person name="van den Broek M."/>
            <person name="Merkel A."/>
            <person name="de la Torre Cortes P."/>
            <person name="Kalamorz F."/>
            <person name="Cook G."/>
            <person name="van Loosdrecht M."/>
            <person name="McMillan D."/>
        </authorList>
    </citation>
    <scope>NUCLEOTIDE SEQUENCE</scope>
    <source>
        <strain evidence="10">TA2.A1</strain>
    </source>
</reference>
<dbReference type="InterPro" id="IPR001374">
    <property type="entry name" value="R3H_dom"/>
</dbReference>
<evidence type="ECO:0000256" key="1">
    <source>
        <dbReference type="ARBA" id="ARBA00022490"/>
    </source>
</evidence>
<comment type="subcellular location">
    <subcellularLocation>
        <location evidence="6">Cytoplasm</location>
    </subcellularLocation>
</comment>
<proteinExistence type="inferred from homology"/>
<evidence type="ECO:0000256" key="3">
    <source>
        <dbReference type="ARBA" id="ARBA00022960"/>
    </source>
</evidence>
<gene>
    <name evidence="6" type="primary">khpB</name>
    <name evidence="6" type="synonym">eloR</name>
    <name evidence="9" type="ORF">CathTA2_0896</name>
    <name evidence="10" type="ORF">HUR95_02470</name>
</gene>
<dbReference type="EMBL" id="CP082237">
    <property type="protein sequence ID" value="QZT34293.1"/>
    <property type="molecule type" value="Genomic_DNA"/>
</dbReference>
<dbReference type="Proteomes" id="UP000010716">
    <property type="component" value="Unassembled WGS sequence"/>
</dbReference>
<dbReference type="SMART" id="SM00393">
    <property type="entry name" value="R3H"/>
    <property type="match status" value="1"/>
</dbReference>
<dbReference type="EMBL" id="AFCE01000098">
    <property type="protein sequence ID" value="EGL83535.1"/>
    <property type="molecule type" value="Genomic_DNA"/>
</dbReference>
<comment type="subunit">
    <text evidence="6">Forms a complex with KhpA.</text>
</comment>
<evidence type="ECO:0000256" key="5">
    <source>
        <dbReference type="ARBA" id="ARBA00023316"/>
    </source>
</evidence>
<keyword evidence="5 6" id="KW-0961">Cell wall biogenesis/degradation</keyword>
<dbReference type="OrthoDB" id="9794483at2"/>
<sequence length="220" mass="24555">MNQVTAKGKTVEEAVRLALEELGATEDQVEIKVLQEPSKGFLGLGAKPALVEVTLRQAETEKMKPAEQEPTQAVVEAAIQFLQDVLPQMGVGQVQVAAETRDGQVWLNISGERLGIAIGRRGQTLDALQYLTNVVANRRADHHVRLILDAENYRQRRKQALEQLADRLAKKVIRTREKIVLEPMSAAERKIIHTHLQHYAGVITKSEGEEPNRRVVLIPK</sequence>
<dbReference type="AlphaFoldDB" id="F5L533"/>
<dbReference type="CDD" id="cd02644">
    <property type="entry name" value="R3H_jag"/>
    <property type="match status" value="1"/>
</dbReference>
<feature type="coiled-coil region" evidence="7">
    <location>
        <begin position="150"/>
        <end position="178"/>
    </location>
</feature>
<evidence type="ECO:0000313" key="11">
    <source>
        <dbReference type="Proteomes" id="UP000010716"/>
    </source>
</evidence>
<evidence type="ECO:0000256" key="7">
    <source>
        <dbReference type="SAM" id="Coils"/>
    </source>
</evidence>
<dbReference type="InterPro" id="IPR038008">
    <property type="entry name" value="Jag_KH"/>
</dbReference>
<dbReference type="Pfam" id="PF13083">
    <property type="entry name" value="KH_KhpA-B"/>
    <property type="match status" value="1"/>
</dbReference>
<dbReference type="RefSeq" id="WP_007503511.1">
    <property type="nucleotide sequence ID" value="NZ_AFCE01000098.1"/>
</dbReference>
<dbReference type="HAMAP" id="MF_00867">
    <property type="entry name" value="KhpB"/>
    <property type="match status" value="1"/>
</dbReference>
<dbReference type="GO" id="GO:0005737">
    <property type="term" value="C:cytoplasm"/>
    <property type="evidence" value="ECO:0007669"/>
    <property type="project" value="UniProtKB-SubCell"/>
</dbReference>
<keyword evidence="7" id="KW-0175">Coiled coil</keyword>
<dbReference type="PROSITE" id="PS51061">
    <property type="entry name" value="R3H"/>
    <property type="match status" value="1"/>
</dbReference>
<protein>
    <recommendedName>
        <fullName evidence="6">RNA-binding protein KhpB</fullName>
    </recommendedName>
    <alternativeName>
        <fullName evidence="6">RNA-binding protein EloR</fullName>
    </alternativeName>
</protein>
<comment type="domain">
    <text evidence="6">Has an N-terminal Jag-N domain and 2 RNA-binding domains (KH and R3H).</text>
</comment>
<organism evidence="9 11">
    <name type="scientific">Caldalkalibacillus thermarum (strain TA2.A1)</name>
    <dbReference type="NCBI Taxonomy" id="986075"/>
    <lineage>
        <taxon>Bacteria</taxon>
        <taxon>Bacillati</taxon>
        <taxon>Bacillota</taxon>
        <taxon>Bacilli</taxon>
        <taxon>Bacillales</taxon>
        <taxon>Bacillaceae</taxon>
        <taxon>Caldalkalibacillus</taxon>
    </lineage>
</organism>
<dbReference type="CDD" id="cd02414">
    <property type="entry name" value="KH-II_Jag"/>
    <property type="match status" value="1"/>
</dbReference>
<comment type="caution">
    <text evidence="6">Lacks conserved residue(s) required for the propagation of feature annotation.</text>
</comment>
<evidence type="ECO:0000313" key="10">
    <source>
        <dbReference type="EMBL" id="QZT34293.1"/>
    </source>
</evidence>
<keyword evidence="2 6" id="KW-0694">RNA-binding</keyword>
<dbReference type="GO" id="GO:0009252">
    <property type="term" value="P:peptidoglycan biosynthetic process"/>
    <property type="evidence" value="ECO:0007669"/>
    <property type="project" value="UniProtKB-UniRule"/>
</dbReference>
<dbReference type="Pfam" id="PF14804">
    <property type="entry name" value="Jag_N"/>
    <property type="match status" value="1"/>
</dbReference>
<dbReference type="SMART" id="SM01245">
    <property type="entry name" value="Jag_N"/>
    <property type="match status" value="1"/>
</dbReference>
<dbReference type="Gene3D" id="3.30.1370.50">
    <property type="entry name" value="R3H-like domain"/>
    <property type="match status" value="1"/>
</dbReference>
<keyword evidence="4 6" id="KW-0143">Chaperone</keyword>
<keyword evidence="12" id="KW-1185">Reference proteome</keyword>
<dbReference type="NCBIfam" id="NF041568">
    <property type="entry name" value="Jag_EloR"/>
    <property type="match status" value="1"/>
</dbReference>
<dbReference type="InterPro" id="IPR034079">
    <property type="entry name" value="R3H_KhpB"/>
</dbReference>
<keyword evidence="3 6" id="KW-0133">Cell shape</keyword>
<dbReference type="GO" id="GO:0003723">
    <property type="term" value="F:RNA binding"/>
    <property type="evidence" value="ECO:0007669"/>
    <property type="project" value="UniProtKB-UniRule"/>
</dbReference>
<accession>F5L533</accession>
<evidence type="ECO:0000313" key="9">
    <source>
        <dbReference type="EMBL" id="EGL83535.1"/>
    </source>
</evidence>
<reference evidence="10 12" key="2">
    <citation type="journal article" date="2020" name="Extremophiles">
        <title>Genomic analysis of Caldalkalibacillus thermarum TA2.A1 reveals aerobic alkaliphilic metabolism and evolutionary hallmarks linking alkaliphilic bacteria and plant life.</title>
        <authorList>
            <person name="de Jong S.I."/>
            <person name="van den Broek M.A."/>
            <person name="Merkel A.Y."/>
            <person name="de la Torre Cortes P."/>
            <person name="Kalamorz F."/>
            <person name="Cook G.M."/>
            <person name="van Loosdrecht M.C.M."/>
            <person name="McMillan D.G.G."/>
        </authorList>
    </citation>
    <scope>NUCLEOTIDE SEQUENCE [LARGE SCALE GENOMIC DNA]</scope>
    <source>
        <strain evidence="10 12">TA2.A1</strain>
    </source>
</reference>
<dbReference type="GO" id="GO:0071555">
    <property type="term" value="P:cell wall organization"/>
    <property type="evidence" value="ECO:0007669"/>
    <property type="project" value="UniProtKB-KW"/>
</dbReference>
<keyword evidence="1 6" id="KW-0963">Cytoplasm</keyword>
<evidence type="ECO:0000256" key="2">
    <source>
        <dbReference type="ARBA" id="ARBA00022884"/>
    </source>
</evidence>
<evidence type="ECO:0000256" key="6">
    <source>
        <dbReference type="HAMAP-Rule" id="MF_00867"/>
    </source>
</evidence>
<dbReference type="Proteomes" id="UP000825179">
    <property type="component" value="Chromosome"/>
</dbReference>
<feature type="domain" description="R3H" evidence="8">
    <location>
        <begin position="155"/>
        <end position="220"/>
    </location>
</feature>
<dbReference type="InterPro" id="IPR036867">
    <property type="entry name" value="R3H_dom_sf"/>
</dbReference>
<dbReference type="eggNOG" id="COG1847">
    <property type="taxonomic scope" value="Bacteria"/>
</dbReference>
<dbReference type="Pfam" id="PF01424">
    <property type="entry name" value="R3H"/>
    <property type="match status" value="1"/>
</dbReference>
<dbReference type="Gene3D" id="3.30.300.20">
    <property type="match status" value="1"/>
</dbReference>
<evidence type="ECO:0000256" key="4">
    <source>
        <dbReference type="ARBA" id="ARBA00023186"/>
    </source>
</evidence>
<evidence type="ECO:0000259" key="8">
    <source>
        <dbReference type="PROSITE" id="PS51061"/>
    </source>
</evidence>
<dbReference type="InterPro" id="IPR015946">
    <property type="entry name" value="KH_dom-like_a/b"/>
</dbReference>
<dbReference type="PANTHER" id="PTHR35800:SF1">
    <property type="entry name" value="RNA-BINDING PROTEIN KHPB"/>
    <property type="match status" value="1"/>
</dbReference>
<dbReference type="PANTHER" id="PTHR35800">
    <property type="entry name" value="PROTEIN JAG"/>
    <property type="match status" value="1"/>
</dbReference>
<name>F5L533_CALTT</name>
<dbReference type="Gene3D" id="3.30.30.80">
    <property type="entry name" value="probable RNA-binding protein from clostridium symbiosum atcc 14940"/>
    <property type="match status" value="1"/>
</dbReference>
<reference evidence="9 11" key="1">
    <citation type="journal article" date="2011" name="J. Bacteriol.">
        <title>Draft genome sequence of the thermoalkaliphilic Caldalkalibacillus thermarum strain TA2.A1.</title>
        <authorList>
            <person name="Kalamorz F."/>
            <person name="Keis S."/>
            <person name="McMillan D.G."/>
            <person name="Olsson K."/>
            <person name="Stanton J.A."/>
            <person name="Stockwell P."/>
            <person name="Black M.A."/>
            <person name="Klingeman D.M."/>
            <person name="Land M.L."/>
            <person name="Han C.S."/>
            <person name="Martin S.L."/>
            <person name="Becher S.A."/>
            <person name="Peddie C.J."/>
            <person name="Morgan H.W."/>
            <person name="Matthies D."/>
            <person name="Preiss L."/>
            <person name="Meier T."/>
            <person name="Brown S.D."/>
            <person name="Cook G.M."/>
        </authorList>
    </citation>
    <scope>NUCLEOTIDE SEQUENCE [LARGE SCALE GENOMIC DNA]</scope>
    <source>
        <strain evidence="9 11">TA2.A1</strain>
    </source>
</reference>
<dbReference type="InterPro" id="IPR038247">
    <property type="entry name" value="Jag_N_dom_sf"/>
</dbReference>
<dbReference type="InterPro" id="IPR032782">
    <property type="entry name" value="KhpB_N"/>
</dbReference>
<dbReference type="InterPro" id="IPR039247">
    <property type="entry name" value="KhpB"/>
</dbReference>